<dbReference type="RefSeq" id="WP_142891615.1">
    <property type="nucleotide sequence ID" value="NZ_ML660160.1"/>
</dbReference>
<name>A0A545UJB4_9GAMM</name>
<evidence type="ECO:0000313" key="2">
    <source>
        <dbReference type="EMBL" id="TQV89551.1"/>
    </source>
</evidence>
<accession>A0A545UJB4</accession>
<gene>
    <name evidence="2" type="ORF">FLL46_01315</name>
</gene>
<feature type="coiled-coil region" evidence="1">
    <location>
        <begin position="5"/>
        <end position="32"/>
    </location>
</feature>
<organism evidence="2 3">
    <name type="scientific">Aliikangiella coralliicola</name>
    <dbReference type="NCBI Taxonomy" id="2592383"/>
    <lineage>
        <taxon>Bacteria</taxon>
        <taxon>Pseudomonadati</taxon>
        <taxon>Pseudomonadota</taxon>
        <taxon>Gammaproteobacteria</taxon>
        <taxon>Oceanospirillales</taxon>
        <taxon>Pleioneaceae</taxon>
        <taxon>Aliikangiella</taxon>
    </lineage>
</organism>
<sequence length="77" mass="8832">MKRESLTSLEQLKQLEKKLNQCQKEVRELIQLKQPPVVSARSLINIKLSGLNDYENDRLNAILNSMSFSERTNASIS</sequence>
<keyword evidence="3" id="KW-1185">Reference proteome</keyword>
<dbReference type="EMBL" id="VIKS01000001">
    <property type="protein sequence ID" value="TQV89551.1"/>
    <property type="molecule type" value="Genomic_DNA"/>
</dbReference>
<evidence type="ECO:0000256" key="1">
    <source>
        <dbReference type="SAM" id="Coils"/>
    </source>
</evidence>
<comment type="caution">
    <text evidence="2">The sequence shown here is derived from an EMBL/GenBank/DDBJ whole genome shotgun (WGS) entry which is preliminary data.</text>
</comment>
<reference evidence="2 3" key="1">
    <citation type="submission" date="2019-07" db="EMBL/GenBank/DDBJ databases">
        <title>Draft genome for Aliikangiella sp. M105.</title>
        <authorList>
            <person name="Wang G."/>
        </authorList>
    </citation>
    <scope>NUCLEOTIDE SEQUENCE [LARGE SCALE GENOMIC DNA]</scope>
    <source>
        <strain evidence="2 3">M105</strain>
    </source>
</reference>
<dbReference type="Proteomes" id="UP000315439">
    <property type="component" value="Unassembled WGS sequence"/>
</dbReference>
<proteinExistence type="predicted"/>
<keyword evidence="1" id="KW-0175">Coiled coil</keyword>
<dbReference type="AlphaFoldDB" id="A0A545UJB4"/>
<protein>
    <submittedName>
        <fullName evidence="2">Uncharacterized protein</fullName>
    </submittedName>
</protein>
<evidence type="ECO:0000313" key="3">
    <source>
        <dbReference type="Proteomes" id="UP000315439"/>
    </source>
</evidence>